<dbReference type="PROSITE" id="PS52016">
    <property type="entry name" value="TONB_DEPENDENT_REC_3"/>
    <property type="match status" value="1"/>
</dbReference>
<evidence type="ECO:0000256" key="1">
    <source>
        <dbReference type="ARBA" id="ARBA00004571"/>
    </source>
</evidence>
<sequence length="1002" mass="112437">MRIIATITFLGLLCSTTVSFGNTARSACISNKFLLTGTFQQTDTASNDTTAIDSANLGKLDALKTQNAVFKKLQSKSNNIDPKKLALFPAVSLQQFLKSDAAGVYVQEQSGEPGSVQSYFIHGTSQPLISAREQFQTQPLVILDGVPLTGDHPFALDIQQFKFERIGPATNPLSMINMDNILSVEVLKDLAATAIYGPKAVNGAIVLTSKQAGVKREIFFDSYVGMAQKNSVTTINGKFENDFRRQFYDKYTANGKYSENDVYPLYLSDSLNNAYYGPSNWNDEYYRNGLDYSVNAGISGGTNRANFRFSLGSLRNEGIADDTGLDRYSTRFTINMKPLTWLTFTATVNANRLDRQRNRNVRDRLAQVNYIPDLSSPIAPSKEKYGQYLAEFDKGFDDNRSNLVQGLANVGVDLGKFKFNSSFGVDYNEGYRDIFFARTLLQTTNYASNYYGYNQRSFFDNVATYDLEVNEDSRFNFTLGSSFQYDAYKYNYAYAYKGSNDFIKLNLLRSDPGNQATYLEPFVFNRFLVYKFLDKTRNNLISFNAKVDYDFKDKYTISAHLRADGASSQQPTSRWFYSPILSAGWNLKKEFFTESATISDLNLRASAGRMGRHEHFDNYAQGPQYTAFIGFTGNLIAPGYNGFATLTRPYSSGSIGYNLEWAYSDQLNLGLDGAFFNNRVRGSVDVYYKGDKNQLLGIPSGSEYGYSNIIQNGMDIVNTGVDLVLSADILQSTSSVRWTSTINANFNRNELTALPGGLSEIAIGDRLLKVGSSVDSYFLLSNNGIYNSDAEVPTVGGKKLSYNGIDLKGGDPKWADINGDNIIDNKDKTLQGHSMPIVAGGFNNDFGIGNWNIGVNFYYNLGRDLMNQEMANRFDFINREGLNDMSSVREITFWEKRGDYSKYPLYNPWSSVAPYQVNQDIFLEDASFLKLRTLSLGYDFTKSIKKTVKNMERFYVYTSVNNVFTLTKYTGQDPELVNYTGYDTGYGIPMPRTYILGVKMEF</sequence>
<evidence type="ECO:0000256" key="7">
    <source>
        <dbReference type="PROSITE-ProRule" id="PRU01360"/>
    </source>
</evidence>
<evidence type="ECO:0000256" key="6">
    <source>
        <dbReference type="ARBA" id="ARBA00023237"/>
    </source>
</evidence>
<dbReference type="InterPro" id="IPR012910">
    <property type="entry name" value="Plug_dom"/>
</dbReference>
<evidence type="ECO:0000259" key="9">
    <source>
        <dbReference type="Pfam" id="PF07715"/>
    </source>
</evidence>
<comment type="similarity">
    <text evidence="7">Belongs to the TonB-dependent receptor family.</text>
</comment>
<evidence type="ECO:0000256" key="8">
    <source>
        <dbReference type="SAM" id="SignalP"/>
    </source>
</evidence>
<protein>
    <submittedName>
        <fullName evidence="10">SusC/RagA family TonB-linked outer membrane protein</fullName>
    </submittedName>
</protein>
<dbReference type="Pfam" id="PF07715">
    <property type="entry name" value="Plug"/>
    <property type="match status" value="1"/>
</dbReference>
<dbReference type="RefSeq" id="WP_131596043.1">
    <property type="nucleotide sequence ID" value="NZ_SJSL01000002.1"/>
</dbReference>
<comment type="subcellular location">
    <subcellularLocation>
        <location evidence="1 7">Cell outer membrane</location>
        <topology evidence="1 7">Multi-pass membrane protein</topology>
    </subcellularLocation>
</comment>
<proteinExistence type="inferred from homology"/>
<reference evidence="10 11" key="1">
    <citation type="submission" date="2019-02" db="EMBL/GenBank/DDBJ databases">
        <title>Pedobacter sp. RP-1-14 sp. nov., isolated from Arctic soil.</title>
        <authorList>
            <person name="Dahal R.H."/>
        </authorList>
    </citation>
    <scope>NUCLEOTIDE SEQUENCE [LARGE SCALE GENOMIC DNA]</scope>
    <source>
        <strain evidence="10 11">RP-1-14</strain>
    </source>
</reference>
<keyword evidence="2 7" id="KW-0813">Transport</keyword>
<dbReference type="InterPro" id="IPR023996">
    <property type="entry name" value="TonB-dep_OMP_SusC/RagA"/>
</dbReference>
<keyword evidence="11" id="KW-1185">Reference proteome</keyword>
<dbReference type="Gene3D" id="2.40.170.20">
    <property type="entry name" value="TonB-dependent receptor, beta-barrel domain"/>
    <property type="match status" value="1"/>
</dbReference>
<dbReference type="Proteomes" id="UP000293347">
    <property type="component" value="Unassembled WGS sequence"/>
</dbReference>
<evidence type="ECO:0000256" key="3">
    <source>
        <dbReference type="ARBA" id="ARBA00022452"/>
    </source>
</evidence>
<dbReference type="NCBIfam" id="TIGR04056">
    <property type="entry name" value="OMP_RagA_SusC"/>
    <property type="match status" value="1"/>
</dbReference>
<dbReference type="OrthoDB" id="9768177at2"/>
<name>A0A4R0NQG8_9SPHI</name>
<dbReference type="Gene3D" id="2.170.130.10">
    <property type="entry name" value="TonB-dependent receptor, plug domain"/>
    <property type="match status" value="1"/>
</dbReference>
<evidence type="ECO:0000256" key="2">
    <source>
        <dbReference type="ARBA" id="ARBA00022448"/>
    </source>
</evidence>
<evidence type="ECO:0000256" key="4">
    <source>
        <dbReference type="ARBA" id="ARBA00022692"/>
    </source>
</evidence>
<evidence type="ECO:0000313" key="10">
    <source>
        <dbReference type="EMBL" id="TCD01324.1"/>
    </source>
</evidence>
<feature type="signal peptide" evidence="8">
    <location>
        <begin position="1"/>
        <end position="20"/>
    </location>
</feature>
<evidence type="ECO:0000313" key="11">
    <source>
        <dbReference type="Proteomes" id="UP000293347"/>
    </source>
</evidence>
<keyword evidence="8" id="KW-0732">Signal</keyword>
<feature type="domain" description="TonB-dependent receptor plug" evidence="9">
    <location>
        <begin position="75"/>
        <end position="204"/>
    </location>
</feature>
<feature type="chain" id="PRO_5020510540" evidence="8">
    <location>
        <begin position="21"/>
        <end position="1002"/>
    </location>
</feature>
<keyword evidence="3 7" id="KW-1134">Transmembrane beta strand</keyword>
<organism evidence="10 11">
    <name type="scientific">Pedobacter psychroterrae</name>
    <dbReference type="NCBI Taxonomy" id="2530453"/>
    <lineage>
        <taxon>Bacteria</taxon>
        <taxon>Pseudomonadati</taxon>
        <taxon>Bacteroidota</taxon>
        <taxon>Sphingobacteriia</taxon>
        <taxon>Sphingobacteriales</taxon>
        <taxon>Sphingobacteriaceae</taxon>
        <taxon>Pedobacter</taxon>
    </lineage>
</organism>
<dbReference type="SUPFAM" id="SSF56935">
    <property type="entry name" value="Porins"/>
    <property type="match status" value="1"/>
</dbReference>
<accession>A0A4R0NQG8</accession>
<dbReference type="GO" id="GO:0009279">
    <property type="term" value="C:cell outer membrane"/>
    <property type="evidence" value="ECO:0007669"/>
    <property type="project" value="UniProtKB-SubCell"/>
</dbReference>
<keyword evidence="6 7" id="KW-0998">Cell outer membrane</keyword>
<evidence type="ECO:0000256" key="5">
    <source>
        <dbReference type="ARBA" id="ARBA00023136"/>
    </source>
</evidence>
<comment type="caution">
    <text evidence="10">The sequence shown here is derived from an EMBL/GenBank/DDBJ whole genome shotgun (WGS) entry which is preliminary data.</text>
</comment>
<keyword evidence="4 7" id="KW-0812">Transmembrane</keyword>
<dbReference type="EMBL" id="SJSL01000002">
    <property type="protein sequence ID" value="TCD01324.1"/>
    <property type="molecule type" value="Genomic_DNA"/>
</dbReference>
<dbReference type="InterPro" id="IPR036942">
    <property type="entry name" value="Beta-barrel_TonB_sf"/>
</dbReference>
<dbReference type="InterPro" id="IPR037066">
    <property type="entry name" value="Plug_dom_sf"/>
</dbReference>
<keyword evidence="5 7" id="KW-0472">Membrane</keyword>
<dbReference type="AlphaFoldDB" id="A0A4R0NQG8"/>
<gene>
    <name evidence="10" type="ORF">EZ437_11275</name>
</gene>
<dbReference type="InterPro" id="IPR039426">
    <property type="entry name" value="TonB-dep_rcpt-like"/>
</dbReference>